<dbReference type="Proteomes" id="UP000291213">
    <property type="component" value="Unassembled WGS sequence"/>
</dbReference>
<dbReference type="EMBL" id="BDMD01000068">
    <property type="protein sequence ID" value="GBF09431.1"/>
    <property type="molecule type" value="Genomic_DNA"/>
</dbReference>
<dbReference type="RefSeq" id="WP_131160403.1">
    <property type="nucleotide sequence ID" value="NZ_BDMD01000068.1"/>
</dbReference>
<feature type="transmembrane region" description="Helical" evidence="1">
    <location>
        <begin position="15"/>
        <end position="33"/>
    </location>
</feature>
<evidence type="ECO:0000313" key="2">
    <source>
        <dbReference type="EMBL" id="GBF09431.1"/>
    </source>
</evidence>
<name>A0A401HAF6_AERPX</name>
<evidence type="ECO:0000256" key="1">
    <source>
        <dbReference type="SAM" id="Phobius"/>
    </source>
</evidence>
<gene>
    <name evidence="2" type="ORF">apy_11560</name>
</gene>
<evidence type="ECO:0000313" key="3">
    <source>
        <dbReference type="Proteomes" id="UP000291213"/>
    </source>
</evidence>
<keyword evidence="1" id="KW-1133">Transmembrane helix</keyword>
<reference evidence="2 3" key="1">
    <citation type="submission" date="2017-02" db="EMBL/GenBank/DDBJ databases">
        <title>isolation and characterization of a novel temperate virus Aeropyrum globular virus 1 infecting hyperthermophilic archaeon Aeropyrum.</title>
        <authorList>
            <person name="Yumiya M."/>
            <person name="Yoshida T."/>
            <person name="Sako Y."/>
        </authorList>
    </citation>
    <scope>NUCLEOTIDE SEQUENCE [LARGE SCALE GENOMIC DNA]</scope>
    <source>
        <strain evidence="2 3">YK1-12-2013</strain>
    </source>
</reference>
<protein>
    <submittedName>
        <fullName evidence="2">Uncharacterized protein</fullName>
    </submittedName>
</protein>
<dbReference type="AlphaFoldDB" id="A0A401HAF6"/>
<keyword evidence="1" id="KW-0812">Transmembrane</keyword>
<feature type="transmembrane region" description="Helical" evidence="1">
    <location>
        <begin position="45"/>
        <end position="65"/>
    </location>
</feature>
<sequence length="69" mass="7582">MKGGFAKLSTYMRDAGRVFVLSFMILLVMALVMEARGYSDVAEEYGVYAYYFLVVGVILIALGSVRDSG</sequence>
<comment type="caution">
    <text evidence="2">The sequence shown here is derived from an EMBL/GenBank/DDBJ whole genome shotgun (WGS) entry which is preliminary data.</text>
</comment>
<accession>A0A401HAF6</accession>
<organism evidence="2 3">
    <name type="scientific">Aeropyrum pernix</name>
    <dbReference type="NCBI Taxonomy" id="56636"/>
    <lineage>
        <taxon>Archaea</taxon>
        <taxon>Thermoproteota</taxon>
        <taxon>Thermoprotei</taxon>
        <taxon>Desulfurococcales</taxon>
        <taxon>Desulfurococcaceae</taxon>
        <taxon>Aeropyrum</taxon>
    </lineage>
</organism>
<keyword evidence="1" id="KW-0472">Membrane</keyword>
<proteinExistence type="predicted"/>